<proteinExistence type="predicted"/>
<gene>
    <name evidence="1" type="ORF">SAMN04489844_0841</name>
</gene>
<organism evidence="1 2">
    <name type="scientific">Nocardioides exalbidus</name>
    <dbReference type="NCBI Taxonomy" id="402596"/>
    <lineage>
        <taxon>Bacteria</taxon>
        <taxon>Bacillati</taxon>
        <taxon>Actinomycetota</taxon>
        <taxon>Actinomycetes</taxon>
        <taxon>Propionibacteriales</taxon>
        <taxon>Nocardioidaceae</taxon>
        <taxon>Nocardioides</taxon>
    </lineage>
</organism>
<protein>
    <submittedName>
        <fullName evidence="1">Uncharacterized protein</fullName>
    </submittedName>
</protein>
<accession>A0A1H4LD79</accession>
<evidence type="ECO:0000313" key="2">
    <source>
        <dbReference type="Proteomes" id="UP000198742"/>
    </source>
</evidence>
<name>A0A1H4LD79_9ACTN</name>
<dbReference type="EMBL" id="FNRT01000002">
    <property type="protein sequence ID" value="SEB68476.1"/>
    <property type="molecule type" value="Genomic_DNA"/>
</dbReference>
<keyword evidence="2" id="KW-1185">Reference proteome</keyword>
<dbReference type="AlphaFoldDB" id="A0A1H4LD79"/>
<evidence type="ECO:0000313" key="1">
    <source>
        <dbReference type="EMBL" id="SEB68476.1"/>
    </source>
</evidence>
<sequence>MELWTERQATRHLAVPGVGRDGARSALKAGVAGRPLEVSNALLYDADAVRGALGRMDPPCELRLRTRRPIFVARVCPRIADVESGWRSWRGADVLAPRPEQLDAARGWWHLGERTRRLVRILGPERGVPFVVTCGGIVVLGAEITGIDHDLVAEGTAMSEGRRSSSRQGGGYSRLARAFVLDDPGAWFDGQLGRRFTLGPGGPFRVVFSRGPAGT</sequence>
<reference evidence="2" key="1">
    <citation type="submission" date="2016-10" db="EMBL/GenBank/DDBJ databases">
        <authorList>
            <person name="Varghese N."/>
            <person name="Submissions S."/>
        </authorList>
    </citation>
    <scope>NUCLEOTIDE SEQUENCE [LARGE SCALE GENOMIC DNA]</scope>
    <source>
        <strain evidence="2">DSM 22017</strain>
    </source>
</reference>
<dbReference type="RefSeq" id="WP_090968003.1">
    <property type="nucleotide sequence ID" value="NZ_FNRT01000002.1"/>
</dbReference>
<dbReference type="Proteomes" id="UP000198742">
    <property type="component" value="Unassembled WGS sequence"/>
</dbReference>
<dbReference type="OrthoDB" id="3789804at2"/>